<keyword evidence="11" id="KW-1185">Reference proteome</keyword>
<dbReference type="NCBIfam" id="TIGR01557">
    <property type="entry name" value="myb_SHAQKYF"/>
    <property type="match status" value="1"/>
</dbReference>
<feature type="domain" description="SANT" evidence="7">
    <location>
        <begin position="96"/>
        <end position="151"/>
    </location>
</feature>
<dbReference type="EMBL" id="JANCYU010000004">
    <property type="protein sequence ID" value="KAK4522429.1"/>
    <property type="molecule type" value="Genomic_DNA"/>
</dbReference>
<dbReference type="AlphaFoldDB" id="A0AAV9I352"/>
<dbReference type="Pfam" id="PF01398">
    <property type="entry name" value="JAB"/>
    <property type="match status" value="1"/>
</dbReference>
<sequence length="577" mass="66425">MTDTVDSDAVLAKILAEEEAASFGGFVDVDEDRKPRRRKSTCDEDEDFIPGKQHKPSKSRHKSSIGGGEKKKKLVLQESLVSENNREPRDEEKKRKAPTRWTEEEEKRFLQALDLYGRDWQKCAEYMGTRDANNFRSHAQKYFIRLYKQGLPVPPKVAESGQGHTLSGKPLDPNSAAARCYIYGKEYRKELASKRTNNSACKEKENQIISNPQEESPISTKEADEIEAQMLMDMQVAVEEQEQNEDTEQSVNNLEKKNSGQCDETSVAASSTAINYDEEGKTEYTRSRLRRVRPKGYYYSSLQGSVDSSSELCFVETREYLPEVCPGKEGSQPFHLQVDNIAFIIMDFHAHLTQMEIIGFLGGYWKPEERTIIVLEAFPCRSLSHSGDDRSFSVEMDPESEVEIRKDIEERGLRVVGWYHSHPTFRPNPSVRDLTNQQSYQTLFRDHRNRIEPFVGAIVSPYDSRHVKCESIIQWFYSDNREPFMLSCSCLKNPLCNDSKSVVELLQQRFSRCLQDVRQSMKMVDMSQSWKSQQVDVVCSFREKLFCSLEAKRPSCMTEAEFSRWLEETLRVLAVAQ</sequence>
<feature type="compositionally biased region" description="Polar residues" evidence="4">
    <location>
        <begin position="207"/>
        <end position="218"/>
    </location>
</feature>
<dbReference type="SMART" id="SM00717">
    <property type="entry name" value="SANT"/>
    <property type="match status" value="1"/>
</dbReference>
<dbReference type="InterPro" id="IPR017930">
    <property type="entry name" value="Myb_dom"/>
</dbReference>
<evidence type="ECO:0000259" key="8">
    <source>
        <dbReference type="PROSITE" id="PS51294"/>
    </source>
</evidence>
<accession>A0AAV9I352</accession>
<evidence type="ECO:0000256" key="3">
    <source>
        <dbReference type="ARBA" id="ARBA00023242"/>
    </source>
</evidence>
<dbReference type="InterPro" id="IPR001005">
    <property type="entry name" value="SANT/Myb"/>
</dbReference>
<protein>
    <recommendedName>
        <fullName evidence="12">Myb-like, SWIRM and MPN domain-containing protein 1</fullName>
    </recommendedName>
</protein>
<reference evidence="9 11" key="1">
    <citation type="submission" date="2022-07" db="EMBL/GenBank/DDBJ databases">
        <title>Genome-wide signatures of adaptation to extreme environments.</title>
        <authorList>
            <person name="Cho C.H."/>
            <person name="Yoon H.S."/>
        </authorList>
    </citation>
    <scope>NUCLEOTIDE SEQUENCE [LARGE SCALE GENOMIC DNA]</scope>
    <source>
        <strain evidence="9 11">108.79 E11</strain>
    </source>
</reference>
<dbReference type="InterPro" id="IPR037518">
    <property type="entry name" value="MPN"/>
</dbReference>
<feature type="region of interest" description="Disordered" evidence="4">
    <location>
        <begin position="24"/>
        <end position="100"/>
    </location>
</feature>
<feature type="region of interest" description="Disordered" evidence="4">
    <location>
        <begin position="198"/>
        <end position="218"/>
    </location>
</feature>
<proteinExistence type="predicted"/>
<evidence type="ECO:0000259" key="7">
    <source>
        <dbReference type="PROSITE" id="PS51293"/>
    </source>
</evidence>
<evidence type="ECO:0000313" key="10">
    <source>
        <dbReference type="EMBL" id="KAK4524828.1"/>
    </source>
</evidence>
<keyword evidence="1" id="KW-0805">Transcription regulation</keyword>
<dbReference type="PROSITE" id="PS50249">
    <property type="entry name" value="MPN"/>
    <property type="match status" value="1"/>
</dbReference>
<feature type="region of interest" description="Disordered" evidence="4">
    <location>
        <begin position="239"/>
        <end position="274"/>
    </location>
</feature>
<dbReference type="Gene3D" id="1.10.10.60">
    <property type="entry name" value="Homeodomain-like"/>
    <property type="match status" value="1"/>
</dbReference>
<dbReference type="GO" id="GO:0003677">
    <property type="term" value="F:DNA binding"/>
    <property type="evidence" value="ECO:0007669"/>
    <property type="project" value="InterPro"/>
</dbReference>
<dbReference type="SUPFAM" id="SSF46689">
    <property type="entry name" value="Homeodomain-like"/>
    <property type="match status" value="1"/>
</dbReference>
<dbReference type="InterPro" id="IPR017884">
    <property type="entry name" value="SANT_dom"/>
</dbReference>
<dbReference type="Gene3D" id="3.40.140.10">
    <property type="entry name" value="Cytidine Deaminase, domain 2"/>
    <property type="match status" value="1"/>
</dbReference>
<dbReference type="SMART" id="SM00232">
    <property type="entry name" value="JAB_MPN"/>
    <property type="match status" value="1"/>
</dbReference>
<dbReference type="GO" id="GO:0008237">
    <property type="term" value="F:metallopeptidase activity"/>
    <property type="evidence" value="ECO:0007669"/>
    <property type="project" value="InterPro"/>
</dbReference>
<keyword evidence="2" id="KW-0804">Transcription</keyword>
<evidence type="ECO:0000256" key="4">
    <source>
        <dbReference type="SAM" id="MobiDB-lite"/>
    </source>
</evidence>
<feature type="compositionally biased region" description="Acidic residues" evidence="4">
    <location>
        <begin position="239"/>
        <end position="248"/>
    </location>
</feature>
<dbReference type="CDD" id="cd00167">
    <property type="entry name" value="SANT"/>
    <property type="match status" value="1"/>
</dbReference>
<dbReference type="PROSITE" id="PS50090">
    <property type="entry name" value="MYB_LIKE"/>
    <property type="match status" value="1"/>
</dbReference>
<dbReference type="InterPro" id="IPR000555">
    <property type="entry name" value="JAMM/MPN+_dom"/>
</dbReference>
<evidence type="ECO:0000313" key="11">
    <source>
        <dbReference type="Proteomes" id="UP001300502"/>
    </source>
</evidence>
<feature type="compositionally biased region" description="Polar residues" evidence="4">
    <location>
        <begin position="249"/>
        <end position="274"/>
    </location>
</feature>
<dbReference type="PANTHER" id="PTHR10410">
    <property type="entry name" value="EUKARYOTIC TRANSLATION INITIATION FACTOR 3 -RELATED"/>
    <property type="match status" value="1"/>
</dbReference>
<feature type="domain" description="MPN" evidence="6">
    <location>
        <begin position="334"/>
        <end position="478"/>
    </location>
</feature>
<dbReference type="Proteomes" id="UP001300502">
    <property type="component" value="Unassembled WGS sequence"/>
</dbReference>
<keyword evidence="3" id="KW-0539">Nucleus</keyword>
<dbReference type="InterPro" id="IPR006447">
    <property type="entry name" value="Myb_dom_plants"/>
</dbReference>
<dbReference type="PROSITE" id="PS51293">
    <property type="entry name" value="SANT"/>
    <property type="match status" value="1"/>
</dbReference>
<evidence type="ECO:0000313" key="9">
    <source>
        <dbReference type="EMBL" id="KAK4522429.1"/>
    </source>
</evidence>
<dbReference type="Pfam" id="PF00249">
    <property type="entry name" value="Myb_DNA-binding"/>
    <property type="match status" value="1"/>
</dbReference>
<feature type="domain" description="HTH myb-type" evidence="8">
    <location>
        <begin position="93"/>
        <end position="147"/>
    </location>
</feature>
<dbReference type="EMBL" id="JANCYU010000026">
    <property type="protein sequence ID" value="KAK4524828.1"/>
    <property type="molecule type" value="Genomic_DNA"/>
</dbReference>
<comment type="caution">
    <text evidence="9">The sequence shown here is derived from an EMBL/GenBank/DDBJ whole genome shotgun (WGS) entry which is preliminary data.</text>
</comment>
<gene>
    <name evidence="9" type="ORF">GAYE_HTGSCF06PCTG21G0316</name>
    <name evidence="10" type="ORF">GAYE_SCF06G2731</name>
</gene>
<feature type="compositionally biased region" description="Basic and acidic residues" evidence="4">
    <location>
        <begin position="84"/>
        <end position="94"/>
    </location>
</feature>
<evidence type="ECO:0000256" key="1">
    <source>
        <dbReference type="ARBA" id="ARBA00023015"/>
    </source>
</evidence>
<dbReference type="PROSITE" id="PS51294">
    <property type="entry name" value="HTH_MYB"/>
    <property type="match status" value="1"/>
</dbReference>
<evidence type="ECO:0000256" key="2">
    <source>
        <dbReference type="ARBA" id="ARBA00023163"/>
    </source>
</evidence>
<evidence type="ECO:0000259" key="5">
    <source>
        <dbReference type="PROSITE" id="PS50090"/>
    </source>
</evidence>
<dbReference type="InterPro" id="IPR009057">
    <property type="entry name" value="Homeodomain-like_sf"/>
</dbReference>
<feature type="domain" description="Myb-like" evidence="5">
    <location>
        <begin position="93"/>
        <end position="143"/>
    </location>
</feature>
<dbReference type="SUPFAM" id="SSF102712">
    <property type="entry name" value="JAB1/MPN domain"/>
    <property type="match status" value="1"/>
</dbReference>
<evidence type="ECO:0000259" key="6">
    <source>
        <dbReference type="PROSITE" id="PS50249"/>
    </source>
</evidence>
<feature type="compositionally biased region" description="Basic residues" evidence="4">
    <location>
        <begin position="52"/>
        <end position="63"/>
    </location>
</feature>
<evidence type="ECO:0008006" key="12">
    <source>
        <dbReference type="Google" id="ProtNLM"/>
    </source>
</evidence>
<organism evidence="9 11">
    <name type="scientific">Galdieria yellowstonensis</name>
    <dbReference type="NCBI Taxonomy" id="3028027"/>
    <lineage>
        <taxon>Eukaryota</taxon>
        <taxon>Rhodophyta</taxon>
        <taxon>Bangiophyceae</taxon>
        <taxon>Galdieriales</taxon>
        <taxon>Galdieriaceae</taxon>
        <taxon>Galdieria</taxon>
    </lineage>
</organism>
<dbReference type="InterPro" id="IPR050242">
    <property type="entry name" value="JAMM_MPN+_peptidase_M67A"/>
</dbReference>
<name>A0AAV9I352_9RHOD</name>